<feature type="non-terminal residue" evidence="13">
    <location>
        <position position="101"/>
    </location>
</feature>
<dbReference type="GO" id="GO:0016020">
    <property type="term" value="C:membrane"/>
    <property type="evidence" value="ECO:0007669"/>
    <property type="project" value="UniProtKB-SubCell"/>
</dbReference>
<keyword evidence="6" id="KW-1133">Transmembrane helix</keyword>
<evidence type="ECO:0000256" key="5">
    <source>
        <dbReference type="ARBA" id="ARBA00022692"/>
    </source>
</evidence>
<keyword evidence="3 12" id="KW-0813">Transport</keyword>
<dbReference type="Pfam" id="PF00858">
    <property type="entry name" value="ASC"/>
    <property type="match status" value="1"/>
</dbReference>
<evidence type="ECO:0000256" key="1">
    <source>
        <dbReference type="ARBA" id="ARBA00004141"/>
    </source>
</evidence>
<evidence type="ECO:0000256" key="12">
    <source>
        <dbReference type="RuleBase" id="RU000679"/>
    </source>
</evidence>
<keyword evidence="7" id="KW-0915">Sodium</keyword>
<keyword evidence="8 12" id="KW-0406">Ion transport</keyword>
<organism evidence="13 14">
    <name type="scientific">Stegodyphus mimosarum</name>
    <name type="common">African social velvet spider</name>
    <dbReference type="NCBI Taxonomy" id="407821"/>
    <lineage>
        <taxon>Eukaryota</taxon>
        <taxon>Metazoa</taxon>
        <taxon>Ecdysozoa</taxon>
        <taxon>Arthropoda</taxon>
        <taxon>Chelicerata</taxon>
        <taxon>Arachnida</taxon>
        <taxon>Araneae</taxon>
        <taxon>Araneomorphae</taxon>
        <taxon>Entelegynae</taxon>
        <taxon>Eresoidea</taxon>
        <taxon>Eresidae</taxon>
        <taxon>Stegodyphus</taxon>
    </lineage>
</organism>
<accession>A0A087TRJ7</accession>
<dbReference type="OrthoDB" id="6538044at2759"/>
<keyword evidence="9" id="KW-0472">Membrane</keyword>
<keyword evidence="11 12" id="KW-0407">Ion channel</keyword>
<evidence type="ECO:0000256" key="11">
    <source>
        <dbReference type="ARBA" id="ARBA00023303"/>
    </source>
</evidence>
<name>A0A087TRJ7_STEMI</name>
<evidence type="ECO:0000256" key="7">
    <source>
        <dbReference type="ARBA" id="ARBA00023053"/>
    </source>
</evidence>
<evidence type="ECO:0000256" key="2">
    <source>
        <dbReference type="ARBA" id="ARBA00007193"/>
    </source>
</evidence>
<evidence type="ECO:0000256" key="6">
    <source>
        <dbReference type="ARBA" id="ARBA00022989"/>
    </source>
</evidence>
<dbReference type="InterPro" id="IPR001873">
    <property type="entry name" value="ENaC"/>
</dbReference>
<keyword evidence="5 12" id="KW-0812">Transmembrane</keyword>
<protein>
    <submittedName>
        <fullName evidence="13">Uncharacterized protein</fullName>
    </submittedName>
</protein>
<gene>
    <name evidence="13" type="ORF">X975_00142</name>
</gene>
<evidence type="ECO:0000313" key="14">
    <source>
        <dbReference type="Proteomes" id="UP000054359"/>
    </source>
</evidence>
<dbReference type="EMBL" id="KK116413">
    <property type="protein sequence ID" value="KFM67736.1"/>
    <property type="molecule type" value="Genomic_DNA"/>
</dbReference>
<keyword evidence="4 12" id="KW-0894">Sodium channel</keyword>
<sequence>MYACKAVKKTAKTGDIFTPFKKFLHHYAVLKLYLQEPSLTRISHKPRCETIELFSYIGGYLGLWLGFSAMAFIDFLHSLFGFFYLTIQQQSRRFTSEFTDK</sequence>
<keyword evidence="14" id="KW-1185">Reference proteome</keyword>
<evidence type="ECO:0000256" key="9">
    <source>
        <dbReference type="ARBA" id="ARBA00023136"/>
    </source>
</evidence>
<comment type="similarity">
    <text evidence="2 12">Belongs to the amiloride-sensitive sodium channel (TC 1.A.6) family.</text>
</comment>
<reference evidence="13 14" key="1">
    <citation type="submission" date="2013-11" db="EMBL/GenBank/DDBJ databases">
        <title>Genome sequencing of Stegodyphus mimosarum.</title>
        <authorList>
            <person name="Bechsgaard J."/>
        </authorList>
    </citation>
    <scope>NUCLEOTIDE SEQUENCE [LARGE SCALE GENOMIC DNA]</scope>
</reference>
<evidence type="ECO:0000313" key="13">
    <source>
        <dbReference type="EMBL" id="KFM67736.1"/>
    </source>
</evidence>
<dbReference type="AlphaFoldDB" id="A0A087TRJ7"/>
<comment type="subcellular location">
    <subcellularLocation>
        <location evidence="1">Membrane</location>
        <topology evidence="1">Multi-pass membrane protein</topology>
    </subcellularLocation>
</comment>
<dbReference type="Proteomes" id="UP000054359">
    <property type="component" value="Unassembled WGS sequence"/>
</dbReference>
<evidence type="ECO:0000256" key="3">
    <source>
        <dbReference type="ARBA" id="ARBA00022448"/>
    </source>
</evidence>
<dbReference type="GO" id="GO:0005272">
    <property type="term" value="F:sodium channel activity"/>
    <property type="evidence" value="ECO:0007669"/>
    <property type="project" value="UniProtKB-KW"/>
</dbReference>
<evidence type="ECO:0000256" key="10">
    <source>
        <dbReference type="ARBA" id="ARBA00023201"/>
    </source>
</evidence>
<evidence type="ECO:0000256" key="8">
    <source>
        <dbReference type="ARBA" id="ARBA00023065"/>
    </source>
</evidence>
<dbReference type="Gene3D" id="1.10.287.770">
    <property type="entry name" value="YojJ-like"/>
    <property type="match status" value="1"/>
</dbReference>
<keyword evidence="10 12" id="KW-0739">Sodium transport</keyword>
<proteinExistence type="inferred from homology"/>
<evidence type="ECO:0000256" key="4">
    <source>
        <dbReference type="ARBA" id="ARBA00022461"/>
    </source>
</evidence>